<feature type="domain" description="Glycoside hydrolase family 3 C-terminal" evidence="3">
    <location>
        <begin position="430"/>
        <end position="649"/>
    </location>
</feature>
<organism evidence="5 6">
    <name type="scientific">Stieleria magnilauensis</name>
    <dbReference type="NCBI Taxonomy" id="2527963"/>
    <lineage>
        <taxon>Bacteria</taxon>
        <taxon>Pseudomonadati</taxon>
        <taxon>Planctomycetota</taxon>
        <taxon>Planctomycetia</taxon>
        <taxon>Pirellulales</taxon>
        <taxon>Pirellulaceae</taxon>
        <taxon>Stieleria</taxon>
    </lineage>
</organism>
<dbReference type="InterPro" id="IPR051915">
    <property type="entry name" value="Cellulose_Degrad_GH3"/>
</dbReference>
<dbReference type="Gene3D" id="3.40.50.1700">
    <property type="entry name" value="Glycoside hydrolase family 3 C-terminal domain"/>
    <property type="match status" value="1"/>
</dbReference>
<dbReference type="Gene3D" id="2.60.120.430">
    <property type="entry name" value="Galactose-binding lectin"/>
    <property type="match status" value="1"/>
</dbReference>
<dbReference type="InterPro" id="IPR036962">
    <property type="entry name" value="Glyco_hydro_3_N_sf"/>
</dbReference>
<feature type="domain" description="ExoP galactose-binding-like" evidence="4">
    <location>
        <begin position="683"/>
        <end position="836"/>
    </location>
</feature>
<evidence type="ECO:0000259" key="3">
    <source>
        <dbReference type="Pfam" id="PF01915"/>
    </source>
</evidence>
<gene>
    <name evidence="5" type="primary">bglX</name>
    <name evidence="5" type="ORF">TBK1r_39840</name>
</gene>
<dbReference type="EMBL" id="CP036432">
    <property type="protein sequence ID" value="QDV85030.1"/>
    <property type="molecule type" value="Genomic_DNA"/>
</dbReference>
<protein>
    <submittedName>
        <fullName evidence="5">Periplasmic beta-glucosidase</fullName>
        <ecNumber evidence="5">3.2.1.21</ecNumber>
    </submittedName>
</protein>
<dbReference type="InterPro" id="IPR041443">
    <property type="entry name" value="Exop_C"/>
</dbReference>
<dbReference type="Proteomes" id="UP000318081">
    <property type="component" value="Chromosome"/>
</dbReference>
<dbReference type="SUPFAM" id="SSF52279">
    <property type="entry name" value="Beta-D-glucan exohydrolase, C-terminal domain"/>
    <property type="match status" value="1"/>
</dbReference>
<name>A0ABX5XVS3_9BACT</name>
<dbReference type="EC" id="3.2.1.21" evidence="5"/>
<reference evidence="5 6" key="1">
    <citation type="submission" date="2019-02" db="EMBL/GenBank/DDBJ databases">
        <title>Deep-cultivation of Planctomycetes and their phenomic and genomic characterization uncovers novel biology.</title>
        <authorList>
            <person name="Wiegand S."/>
            <person name="Jogler M."/>
            <person name="Boedeker C."/>
            <person name="Pinto D."/>
            <person name="Vollmers J."/>
            <person name="Rivas-Marin E."/>
            <person name="Kohn T."/>
            <person name="Peeters S.H."/>
            <person name="Heuer A."/>
            <person name="Rast P."/>
            <person name="Oberbeckmann S."/>
            <person name="Bunk B."/>
            <person name="Jeske O."/>
            <person name="Meyerdierks A."/>
            <person name="Storesund J.E."/>
            <person name="Kallscheuer N."/>
            <person name="Luecker S."/>
            <person name="Lage O.M."/>
            <person name="Pohl T."/>
            <person name="Merkel B.J."/>
            <person name="Hornburger P."/>
            <person name="Mueller R.-W."/>
            <person name="Bruemmer F."/>
            <person name="Labrenz M."/>
            <person name="Spormann A.M."/>
            <person name="Op den Camp H."/>
            <person name="Overmann J."/>
            <person name="Amann R."/>
            <person name="Jetten M.S.M."/>
            <person name="Mascher T."/>
            <person name="Medema M.H."/>
            <person name="Devos D.P."/>
            <person name="Kaster A.-K."/>
            <person name="Ovreas L."/>
            <person name="Rohde M."/>
            <person name="Galperin M.Y."/>
            <person name="Jogler C."/>
        </authorList>
    </citation>
    <scope>NUCLEOTIDE SEQUENCE [LARGE SCALE GENOMIC DNA]</scope>
    <source>
        <strain evidence="5 6">TBK1r</strain>
    </source>
</reference>
<dbReference type="InterPro" id="IPR036881">
    <property type="entry name" value="Glyco_hydro_3_C_sf"/>
</dbReference>
<dbReference type="PANTHER" id="PTHR30620:SF77">
    <property type="entry name" value="LYSOSOMAL BETA GLUCOSIDASE-LIKE"/>
    <property type="match status" value="1"/>
</dbReference>
<keyword evidence="6" id="KW-1185">Reference proteome</keyword>
<sequence length="839" mass="90078">MRHSSLFLACFLVAAPLGVGHSQDSTGLAQDSVVHPERWPTARSPIGLDDAMETRIGQLIQKMTLRQKVGQVIQADIGSIQPDDLKTYPLGSILNGGNSAPGGNNRAAAKDWLSLADAFYNASRECDLQGGPFIPLLWGTDAVHGHNNIVGATYFPHNIGLGATRNPALLRKIGEITAREIRVTGQEWTFAPTIAVVRDDRWGRTYEGYAEHPEVTASYTGELIEGIQGVAGDPSFLQGEHVIATAKHFVGDGGTTGGKDQGNNQMSEEDLRDLQAAGYPVAINHGVQCVMASFSEWQGKRLHGHKGLLTDVLKERMGFDGFIVGDWNAHAQVPGCTATDALPVLDAGLDMYMAADSWRGLFETMLRQAESGDVDMARLDDAVRRILRVKFRAGLFDAGSPSSRPLAGKFDELGKPEHRAVARQAVRESLVLLKNNGGVLPLRSDSTIVVAGDGADNIGKQSGGWTLSWQGTGNSNDDFPGGTSIYEGIRRQVEAAGGRTMLVADDKSVTDSIAIKPDAAIVVFGEDPYAEFQGDVETLAYKPGDDKDYRLLKSYSDRGVPTVAVFLTGRPLWVNREINASDAFVAAWLPGSEGIGVADVLLTDRQGQVQHDFKGKLSYSWPRTPMQTPLNVGQAEYDPLFPYGYGLTYSDSTTLPRLSEQASGGETGLNLTEYFDRGRAIPPWRIVLTSEAERIVLTETRGGTANDAIRVVSADESAQEDIRTITWTGKGQASFALAAENPVDLSAPEFASASIKIRLRVDTPPSSDVTFALATSGGSKSISLGERISGQQPGVWHELSIPVANLATGDALKSVTAAMVIQTSGTFKMSLAKVQLDLL</sequence>
<dbReference type="Pfam" id="PF18559">
    <property type="entry name" value="Exop_C"/>
    <property type="match status" value="1"/>
</dbReference>
<evidence type="ECO:0000259" key="4">
    <source>
        <dbReference type="Pfam" id="PF18559"/>
    </source>
</evidence>
<keyword evidence="5" id="KW-0326">Glycosidase</keyword>
<evidence type="ECO:0000313" key="6">
    <source>
        <dbReference type="Proteomes" id="UP000318081"/>
    </source>
</evidence>
<accession>A0ABX5XVS3</accession>
<dbReference type="SUPFAM" id="SSF51445">
    <property type="entry name" value="(Trans)glycosidases"/>
    <property type="match status" value="1"/>
</dbReference>
<dbReference type="RefSeq" id="WP_145214136.1">
    <property type="nucleotide sequence ID" value="NZ_CP036432.1"/>
</dbReference>
<dbReference type="Gene3D" id="3.20.20.300">
    <property type="entry name" value="Glycoside hydrolase, family 3, N-terminal domain"/>
    <property type="match status" value="1"/>
</dbReference>
<dbReference type="GO" id="GO:0008422">
    <property type="term" value="F:beta-glucosidase activity"/>
    <property type="evidence" value="ECO:0007669"/>
    <property type="project" value="UniProtKB-EC"/>
</dbReference>
<feature type="domain" description="Glycoside hydrolase family 3 N-terminal" evidence="2">
    <location>
        <begin position="64"/>
        <end position="389"/>
    </location>
</feature>
<dbReference type="Pfam" id="PF00933">
    <property type="entry name" value="Glyco_hydro_3"/>
    <property type="match status" value="1"/>
</dbReference>
<evidence type="ECO:0000259" key="2">
    <source>
        <dbReference type="Pfam" id="PF00933"/>
    </source>
</evidence>
<keyword evidence="1 5" id="KW-0378">Hydrolase</keyword>
<evidence type="ECO:0000313" key="5">
    <source>
        <dbReference type="EMBL" id="QDV85030.1"/>
    </source>
</evidence>
<dbReference type="InterPro" id="IPR001764">
    <property type="entry name" value="Glyco_hydro_3_N"/>
</dbReference>
<dbReference type="Pfam" id="PF01915">
    <property type="entry name" value="Glyco_hydro_3_C"/>
    <property type="match status" value="1"/>
</dbReference>
<dbReference type="InterPro" id="IPR002772">
    <property type="entry name" value="Glyco_hydro_3_C"/>
</dbReference>
<evidence type="ECO:0000256" key="1">
    <source>
        <dbReference type="ARBA" id="ARBA00022801"/>
    </source>
</evidence>
<dbReference type="PANTHER" id="PTHR30620">
    <property type="entry name" value="PERIPLASMIC BETA-GLUCOSIDASE-RELATED"/>
    <property type="match status" value="1"/>
</dbReference>
<dbReference type="PRINTS" id="PR00133">
    <property type="entry name" value="GLHYDRLASE3"/>
</dbReference>
<proteinExistence type="predicted"/>
<dbReference type="InterPro" id="IPR017853">
    <property type="entry name" value="GH"/>
</dbReference>